<gene>
    <name evidence="15" type="ORF">J2S08_000468</name>
</gene>
<dbReference type="Gene3D" id="3.30.565.10">
    <property type="entry name" value="Histidine kinase-like ATPase, C-terminal domain"/>
    <property type="match status" value="1"/>
</dbReference>
<keyword evidence="7" id="KW-0547">Nucleotide-binding</keyword>
<evidence type="ECO:0000256" key="12">
    <source>
        <dbReference type="ARBA" id="ARBA00023136"/>
    </source>
</evidence>
<evidence type="ECO:0000256" key="11">
    <source>
        <dbReference type="ARBA" id="ARBA00023012"/>
    </source>
</evidence>
<evidence type="ECO:0000313" key="15">
    <source>
        <dbReference type="EMBL" id="MDQ0174635.1"/>
    </source>
</evidence>
<evidence type="ECO:0000256" key="2">
    <source>
        <dbReference type="ARBA" id="ARBA00004651"/>
    </source>
</evidence>
<evidence type="ECO:0000256" key="3">
    <source>
        <dbReference type="ARBA" id="ARBA00012438"/>
    </source>
</evidence>
<keyword evidence="12 13" id="KW-0472">Membrane</keyword>
<keyword evidence="5" id="KW-0808">Transferase</keyword>
<comment type="catalytic activity">
    <reaction evidence="1">
        <text>ATP + protein L-histidine = ADP + protein N-phospho-L-histidine.</text>
        <dbReference type="EC" id="2.7.13.3"/>
    </reaction>
</comment>
<dbReference type="InterPro" id="IPR004358">
    <property type="entry name" value="Sig_transdc_His_kin-like_C"/>
</dbReference>
<evidence type="ECO:0000313" key="16">
    <source>
        <dbReference type="Proteomes" id="UP001223586"/>
    </source>
</evidence>
<dbReference type="InterPro" id="IPR036890">
    <property type="entry name" value="HATPase_C_sf"/>
</dbReference>
<comment type="subcellular location">
    <subcellularLocation>
        <location evidence="2">Cell membrane</location>
        <topology evidence="2">Multi-pass membrane protein</topology>
    </subcellularLocation>
</comment>
<evidence type="ECO:0000256" key="4">
    <source>
        <dbReference type="ARBA" id="ARBA00022475"/>
    </source>
</evidence>
<accession>A0ABT9WN64</accession>
<keyword evidence="10 13" id="KW-1133">Transmembrane helix</keyword>
<dbReference type="GO" id="GO:0016301">
    <property type="term" value="F:kinase activity"/>
    <property type="evidence" value="ECO:0007669"/>
    <property type="project" value="UniProtKB-KW"/>
</dbReference>
<dbReference type="InterPro" id="IPR050351">
    <property type="entry name" value="BphY/WalK/GraS-like"/>
</dbReference>
<keyword evidence="16" id="KW-1185">Reference proteome</keyword>
<protein>
    <recommendedName>
        <fullName evidence="3">histidine kinase</fullName>
        <ecNumber evidence="3">2.7.13.3</ecNumber>
    </recommendedName>
</protein>
<dbReference type="EMBL" id="JAUSTT010000002">
    <property type="protein sequence ID" value="MDQ0174635.1"/>
    <property type="molecule type" value="Genomic_DNA"/>
</dbReference>
<dbReference type="Pfam" id="PF02518">
    <property type="entry name" value="HATPase_c"/>
    <property type="match status" value="1"/>
</dbReference>
<keyword evidence="6 13" id="KW-0812">Transmembrane</keyword>
<keyword evidence="9" id="KW-0067">ATP-binding</keyword>
<dbReference type="InterPro" id="IPR005467">
    <property type="entry name" value="His_kinase_dom"/>
</dbReference>
<reference evidence="15 16" key="1">
    <citation type="submission" date="2023-07" db="EMBL/GenBank/DDBJ databases">
        <title>Genomic Encyclopedia of Type Strains, Phase IV (KMG-IV): sequencing the most valuable type-strain genomes for metagenomic binning, comparative biology and taxonomic classification.</title>
        <authorList>
            <person name="Goeker M."/>
        </authorList>
    </citation>
    <scope>NUCLEOTIDE SEQUENCE [LARGE SCALE GENOMIC DNA]</scope>
    <source>
        <strain evidence="15 16">DSM 23837</strain>
    </source>
</reference>
<dbReference type="PANTHER" id="PTHR45453">
    <property type="entry name" value="PHOSPHATE REGULON SENSOR PROTEIN PHOR"/>
    <property type="match status" value="1"/>
</dbReference>
<evidence type="ECO:0000256" key="5">
    <source>
        <dbReference type="ARBA" id="ARBA00022679"/>
    </source>
</evidence>
<evidence type="ECO:0000256" key="8">
    <source>
        <dbReference type="ARBA" id="ARBA00022777"/>
    </source>
</evidence>
<evidence type="ECO:0000259" key="14">
    <source>
        <dbReference type="PROSITE" id="PS50109"/>
    </source>
</evidence>
<keyword evidence="8 15" id="KW-0418">Kinase</keyword>
<feature type="transmembrane region" description="Helical" evidence="13">
    <location>
        <begin position="21"/>
        <end position="41"/>
    </location>
</feature>
<dbReference type="Proteomes" id="UP001223586">
    <property type="component" value="Unassembled WGS sequence"/>
</dbReference>
<name>A0ABT9WN64_9BACI</name>
<dbReference type="SUPFAM" id="SSF55874">
    <property type="entry name" value="ATPase domain of HSP90 chaperone/DNA topoisomerase II/histidine kinase"/>
    <property type="match status" value="1"/>
</dbReference>
<dbReference type="PANTHER" id="PTHR45453:SF2">
    <property type="entry name" value="HISTIDINE KINASE"/>
    <property type="match status" value="1"/>
</dbReference>
<dbReference type="EC" id="2.7.13.3" evidence="3"/>
<dbReference type="InterPro" id="IPR003594">
    <property type="entry name" value="HATPase_dom"/>
</dbReference>
<comment type="caution">
    <text evidence="15">The sequence shown here is derived from an EMBL/GenBank/DDBJ whole genome shotgun (WGS) entry which is preliminary data.</text>
</comment>
<evidence type="ECO:0000256" key="9">
    <source>
        <dbReference type="ARBA" id="ARBA00022840"/>
    </source>
</evidence>
<dbReference type="RefSeq" id="WP_307226273.1">
    <property type="nucleotide sequence ID" value="NZ_JAUSTT010000002.1"/>
</dbReference>
<keyword evidence="11" id="KW-0902">Two-component regulatory system</keyword>
<dbReference type="PROSITE" id="PS50109">
    <property type="entry name" value="HIS_KIN"/>
    <property type="match status" value="1"/>
</dbReference>
<feature type="transmembrane region" description="Helical" evidence="13">
    <location>
        <begin position="53"/>
        <end position="74"/>
    </location>
</feature>
<evidence type="ECO:0000256" key="13">
    <source>
        <dbReference type="SAM" id="Phobius"/>
    </source>
</evidence>
<evidence type="ECO:0000256" key="7">
    <source>
        <dbReference type="ARBA" id="ARBA00022741"/>
    </source>
</evidence>
<dbReference type="PRINTS" id="PR00344">
    <property type="entry name" value="BCTRLSENSOR"/>
</dbReference>
<evidence type="ECO:0000256" key="6">
    <source>
        <dbReference type="ARBA" id="ARBA00022692"/>
    </source>
</evidence>
<sequence>MLKKKLGAETLTFFHFLRDRLGYVSFYVLNLIIALVIVKLSLLEKSIDIETNYFIYIAIISFVLLLLYCFISYVRQKPFFDQFHHALNDKDLHALIKIDHAITYEQKQFYKLCLVSYNDYLQKLHQYEAQQKQAYYFTNRWTHQMKTPLSVMQLLIQEENNWSKEELLEHMEEEIVKLTDGMQMMLSTIRLQKFELDFSIQQVPLIALIRSLLHEKRKTFIRYHLFPKLETGQDEIWVESDKKWLTFVLEQLLNNALKYSQAASTESKYITITVTSSEKGTKIEIKDEGIGIKKEDVPRVFDAFFTGENGRKLRESTGMGLYLAKHICDKLKHNITIDSKENCGTTVAIHFPPRTDYYDVLQNKESFK</sequence>
<keyword evidence="4" id="KW-1003">Cell membrane</keyword>
<evidence type="ECO:0000256" key="10">
    <source>
        <dbReference type="ARBA" id="ARBA00022989"/>
    </source>
</evidence>
<organism evidence="15 16">
    <name type="scientific">Bacillus chungangensis</name>
    <dbReference type="NCBI Taxonomy" id="587633"/>
    <lineage>
        <taxon>Bacteria</taxon>
        <taxon>Bacillati</taxon>
        <taxon>Bacillota</taxon>
        <taxon>Bacilli</taxon>
        <taxon>Bacillales</taxon>
        <taxon>Bacillaceae</taxon>
        <taxon>Bacillus</taxon>
    </lineage>
</organism>
<feature type="domain" description="Histidine kinase" evidence="14">
    <location>
        <begin position="140"/>
        <end position="355"/>
    </location>
</feature>
<dbReference type="SMART" id="SM00387">
    <property type="entry name" value="HATPase_c"/>
    <property type="match status" value="1"/>
</dbReference>
<proteinExistence type="predicted"/>
<evidence type="ECO:0000256" key="1">
    <source>
        <dbReference type="ARBA" id="ARBA00000085"/>
    </source>
</evidence>